<proteinExistence type="predicted"/>
<dbReference type="InterPro" id="IPR007021">
    <property type="entry name" value="DUF659"/>
</dbReference>
<evidence type="ECO:0000259" key="1">
    <source>
        <dbReference type="SMART" id="SM00451"/>
    </source>
</evidence>
<comment type="caution">
    <text evidence="2">The sequence shown here is derived from an EMBL/GenBank/DDBJ whole genome shotgun (WGS) entry which is preliminary data.</text>
</comment>
<reference evidence="2 3" key="1">
    <citation type="submission" date="2024-02" db="EMBL/GenBank/DDBJ databases">
        <authorList>
            <person name="Daric V."/>
            <person name="Darras S."/>
        </authorList>
    </citation>
    <scope>NUCLEOTIDE SEQUENCE [LARGE SCALE GENOMIC DNA]</scope>
</reference>
<dbReference type="SMART" id="SM00451">
    <property type="entry name" value="ZnF_U1"/>
    <property type="match status" value="1"/>
</dbReference>
<name>A0ABP0FAG9_CLALP</name>
<dbReference type="Pfam" id="PF04937">
    <property type="entry name" value="DUF659"/>
    <property type="match status" value="1"/>
</dbReference>
<dbReference type="InterPro" id="IPR012337">
    <property type="entry name" value="RNaseH-like_sf"/>
</dbReference>
<keyword evidence="3" id="KW-1185">Reference proteome</keyword>
<dbReference type="Proteomes" id="UP001642483">
    <property type="component" value="Unassembled WGS sequence"/>
</dbReference>
<feature type="domain" description="U1-type" evidence="1">
    <location>
        <begin position="27"/>
        <end position="63"/>
    </location>
</feature>
<dbReference type="SUPFAM" id="SSF53098">
    <property type="entry name" value="Ribonuclease H-like"/>
    <property type="match status" value="1"/>
</dbReference>
<dbReference type="EMBL" id="CAWYQH010000035">
    <property type="protein sequence ID" value="CAK8676690.1"/>
    <property type="molecule type" value="Genomic_DNA"/>
</dbReference>
<dbReference type="InterPro" id="IPR003604">
    <property type="entry name" value="Matrin/U1-like-C_Znf_C2H2"/>
</dbReference>
<evidence type="ECO:0000313" key="3">
    <source>
        <dbReference type="Proteomes" id="UP001642483"/>
    </source>
</evidence>
<protein>
    <recommendedName>
        <fullName evidence="1">U1-type domain-containing protein</fullName>
    </recommendedName>
</protein>
<evidence type="ECO:0000313" key="2">
    <source>
        <dbReference type="EMBL" id="CAK8676690.1"/>
    </source>
</evidence>
<accession>A0ABP0FAG9</accession>
<gene>
    <name evidence="2" type="ORF">CVLEPA_LOCUS6138</name>
</gene>
<organism evidence="2 3">
    <name type="scientific">Clavelina lepadiformis</name>
    <name type="common">Light-bulb sea squirt</name>
    <name type="synonym">Ascidia lepadiformis</name>
    <dbReference type="NCBI Taxonomy" id="159417"/>
    <lineage>
        <taxon>Eukaryota</taxon>
        <taxon>Metazoa</taxon>
        <taxon>Chordata</taxon>
        <taxon>Tunicata</taxon>
        <taxon>Ascidiacea</taxon>
        <taxon>Aplousobranchia</taxon>
        <taxon>Clavelinidae</taxon>
        <taxon>Clavelina</taxon>
    </lineage>
</organism>
<sequence length="463" mass="52511">MPKVKESNAAKVKAIVNEFKDFTISPTEKLFCQVCSCIVKHEKRFFVEQHLATLKHKKGIEARTTRSSALQQAFIHPVQLNDFTSQLVRAFASSVIPLVKVQHPSIRKLFVDLGKTVPSESACRQKVFELSEADNQKLLDKLSEKELFFVMDETHLRGKKFLHTLCGTLDKPESCFLVKCSVLDRSPNSQKIIHELDDVVKELKINTEQVNLLISDAAAYMCCAGKVLKEVYPKLLHVTCVAHLLHNCALKIKASYPEVDNLIAKVKASISKNRSRAADFDSCGIPPQPIVTRWGSWLNATQYYAERLPQVKEIVNAWEGEGVIVKSVKNSVNDPKLTSQLTEICLHYNNISNLILKMESCTYTIKEAHADLNALDFGKDPLELKNYIKKRLDKNDVKQIMELQRQDISPALYAKLQKCQPTSASVERSFSLLKSFLRPNRNFKDSVSNIPHYMKLYYNSGLK</sequence>